<proteinExistence type="predicted"/>
<dbReference type="SUPFAM" id="SSF54211">
    <property type="entry name" value="Ribosomal protein S5 domain 2-like"/>
    <property type="match status" value="1"/>
</dbReference>
<evidence type="ECO:0000256" key="3">
    <source>
        <dbReference type="ARBA" id="ARBA00022759"/>
    </source>
</evidence>
<dbReference type="InterPro" id="IPR000100">
    <property type="entry name" value="RNase_P"/>
</dbReference>
<dbReference type="Gene3D" id="3.30.230.10">
    <property type="match status" value="1"/>
</dbReference>
<evidence type="ECO:0000256" key="4">
    <source>
        <dbReference type="ARBA" id="ARBA00022801"/>
    </source>
</evidence>
<evidence type="ECO:0000256" key="1">
    <source>
        <dbReference type="ARBA" id="ARBA00022694"/>
    </source>
</evidence>
<comment type="caution">
    <text evidence="6">The sequence shown here is derived from an EMBL/GenBank/DDBJ whole genome shotgun (WGS) entry which is preliminary data.</text>
</comment>
<evidence type="ECO:0000256" key="2">
    <source>
        <dbReference type="ARBA" id="ARBA00022722"/>
    </source>
</evidence>
<organism evidence="6 7">
    <name type="scientific">Candidatus Harrisonbacteria bacterium CG10_big_fil_rev_8_21_14_0_10_44_23</name>
    <dbReference type="NCBI Taxonomy" id="1974585"/>
    <lineage>
        <taxon>Bacteria</taxon>
        <taxon>Candidatus Harrisoniibacteriota</taxon>
    </lineage>
</organism>
<evidence type="ECO:0000313" key="6">
    <source>
        <dbReference type="EMBL" id="PIR88387.1"/>
    </source>
</evidence>
<sequence>MLAKRYRLAVQSALGKKPDRVERSRCFFIKFFKASKDGQGEAAVVVGKKVAVKATKRNRIKRLVYRELRELREGFKNYDLLIMVQSSAANLDDHAIIEELKNTLK</sequence>
<reference evidence="7" key="1">
    <citation type="submission" date="2017-09" db="EMBL/GenBank/DDBJ databases">
        <title>Depth-based differentiation of microbial function through sediment-hosted aquifers and enrichment of novel symbionts in the deep terrestrial subsurface.</title>
        <authorList>
            <person name="Probst A.J."/>
            <person name="Ladd B."/>
            <person name="Jarett J.K."/>
            <person name="Geller-Mcgrath D.E."/>
            <person name="Sieber C.M.K."/>
            <person name="Emerson J.B."/>
            <person name="Anantharaman K."/>
            <person name="Thomas B.C."/>
            <person name="Malmstrom R."/>
            <person name="Stieglmeier M."/>
            <person name="Klingl A."/>
            <person name="Woyke T."/>
            <person name="Ryan C.M."/>
            <person name="Banfield J.F."/>
        </authorList>
    </citation>
    <scope>NUCLEOTIDE SEQUENCE [LARGE SCALE GENOMIC DNA]</scope>
</reference>
<keyword evidence="3" id="KW-0255">Endonuclease</keyword>
<dbReference type="Pfam" id="PF00825">
    <property type="entry name" value="Ribonuclease_P"/>
    <property type="match status" value="1"/>
</dbReference>
<dbReference type="GO" id="GO:0000049">
    <property type="term" value="F:tRNA binding"/>
    <property type="evidence" value="ECO:0007669"/>
    <property type="project" value="InterPro"/>
</dbReference>
<keyword evidence="1" id="KW-0819">tRNA processing</keyword>
<accession>A0A2H0UPQ6</accession>
<gene>
    <name evidence="6" type="ORF">COU09_02535</name>
</gene>
<dbReference type="EMBL" id="PFBB01000027">
    <property type="protein sequence ID" value="PIR88387.1"/>
    <property type="molecule type" value="Genomic_DNA"/>
</dbReference>
<dbReference type="Proteomes" id="UP000229615">
    <property type="component" value="Unassembled WGS sequence"/>
</dbReference>
<keyword evidence="2" id="KW-0540">Nuclease</keyword>
<dbReference type="GO" id="GO:0008033">
    <property type="term" value="P:tRNA processing"/>
    <property type="evidence" value="ECO:0007669"/>
    <property type="project" value="UniProtKB-KW"/>
</dbReference>
<evidence type="ECO:0000313" key="7">
    <source>
        <dbReference type="Proteomes" id="UP000229615"/>
    </source>
</evidence>
<dbReference type="GO" id="GO:0004526">
    <property type="term" value="F:ribonuclease P activity"/>
    <property type="evidence" value="ECO:0007669"/>
    <property type="project" value="InterPro"/>
</dbReference>
<keyword evidence="4" id="KW-0378">Hydrolase</keyword>
<keyword evidence="5" id="KW-0694">RNA-binding</keyword>
<evidence type="ECO:0000256" key="5">
    <source>
        <dbReference type="ARBA" id="ARBA00022884"/>
    </source>
</evidence>
<dbReference type="InterPro" id="IPR014721">
    <property type="entry name" value="Ribsml_uS5_D2-typ_fold_subgr"/>
</dbReference>
<dbReference type="InterPro" id="IPR020568">
    <property type="entry name" value="Ribosomal_Su5_D2-typ_SF"/>
</dbReference>
<protein>
    <submittedName>
        <fullName evidence="6">Uncharacterized protein</fullName>
    </submittedName>
</protein>
<name>A0A2H0UPQ6_9BACT</name>
<dbReference type="AlphaFoldDB" id="A0A2H0UPQ6"/>